<dbReference type="GO" id="GO:0003676">
    <property type="term" value="F:nucleic acid binding"/>
    <property type="evidence" value="ECO:0007669"/>
    <property type="project" value="InterPro"/>
</dbReference>
<name>A0A3Q2GBM9_CYPVA</name>
<accession>A0A3Q2GBM9</accession>
<evidence type="ECO:0000313" key="2">
    <source>
        <dbReference type="Ensembl" id="ENSCVAP00000022195.1"/>
    </source>
</evidence>
<dbReference type="InterPro" id="IPR038717">
    <property type="entry name" value="Tc1-like_DDE_dom"/>
</dbReference>
<organism evidence="2 3">
    <name type="scientific">Cyprinodon variegatus</name>
    <name type="common">Sheepshead minnow</name>
    <dbReference type="NCBI Taxonomy" id="28743"/>
    <lineage>
        <taxon>Eukaryota</taxon>
        <taxon>Metazoa</taxon>
        <taxon>Chordata</taxon>
        <taxon>Craniata</taxon>
        <taxon>Vertebrata</taxon>
        <taxon>Euteleostomi</taxon>
        <taxon>Actinopterygii</taxon>
        <taxon>Neopterygii</taxon>
        <taxon>Teleostei</taxon>
        <taxon>Neoteleostei</taxon>
        <taxon>Acanthomorphata</taxon>
        <taxon>Ovalentaria</taxon>
        <taxon>Atherinomorphae</taxon>
        <taxon>Cyprinodontiformes</taxon>
        <taxon>Cyprinodontidae</taxon>
        <taxon>Cyprinodon</taxon>
    </lineage>
</organism>
<sequence>MCTHRFFQDNDPKHTAASARACIQSEGINWVPTPAESLDLNPIELVWAAMKPYIRSLYSLVQRVEDDWTTPSSQPLHSLSPEWPFSPVCSVSFSPALCCLGPSRRQRRGGQMSPQSHRRF</sequence>
<dbReference type="Pfam" id="PF13358">
    <property type="entry name" value="DDE_3"/>
    <property type="match status" value="1"/>
</dbReference>
<dbReference type="Ensembl" id="ENSCVAT00000009963.1">
    <property type="protein sequence ID" value="ENSCVAP00000022195.1"/>
    <property type="gene ID" value="ENSCVAG00000004671.1"/>
</dbReference>
<dbReference type="STRING" id="28743.ENSCVAP00000022195"/>
<reference evidence="2" key="2">
    <citation type="submission" date="2025-09" db="UniProtKB">
        <authorList>
            <consortium name="Ensembl"/>
        </authorList>
    </citation>
    <scope>IDENTIFICATION</scope>
</reference>
<evidence type="ECO:0000313" key="3">
    <source>
        <dbReference type="Proteomes" id="UP000265020"/>
    </source>
</evidence>
<evidence type="ECO:0000259" key="1">
    <source>
        <dbReference type="Pfam" id="PF13358"/>
    </source>
</evidence>
<dbReference type="GeneTree" id="ENSGT00940000180805"/>
<protein>
    <recommendedName>
        <fullName evidence="1">Tc1-like transposase DDE domain-containing protein</fullName>
    </recommendedName>
</protein>
<keyword evidence="3" id="KW-1185">Reference proteome</keyword>
<dbReference type="AlphaFoldDB" id="A0A3Q2GBM9"/>
<dbReference type="Proteomes" id="UP000265020">
    <property type="component" value="Unassembled WGS sequence"/>
</dbReference>
<reference evidence="2" key="1">
    <citation type="submission" date="2025-08" db="UniProtKB">
        <authorList>
            <consortium name="Ensembl"/>
        </authorList>
    </citation>
    <scope>IDENTIFICATION</scope>
</reference>
<feature type="domain" description="Tc1-like transposase DDE" evidence="1">
    <location>
        <begin position="7"/>
        <end position="56"/>
    </location>
</feature>
<proteinExistence type="predicted"/>
<dbReference type="InterPro" id="IPR036397">
    <property type="entry name" value="RNaseH_sf"/>
</dbReference>
<dbReference type="Gene3D" id="3.30.420.10">
    <property type="entry name" value="Ribonuclease H-like superfamily/Ribonuclease H"/>
    <property type="match status" value="1"/>
</dbReference>